<proteinExistence type="predicted"/>
<accession>A0ABS4GXL6</accession>
<keyword evidence="2" id="KW-1185">Reference proteome</keyword>
<name>A0ABS4GXL6_9BACL</name>
<protein>
    <submittedName>
        <fullName evidence="1">Uncharacterized protein</fullName>
    </submittedName>
</protein>
<gene>
    <name evidence="1" type="ORF">J2Z37_005031</name>
</gene>
<sequence length="159" mass="18490">MITIATDIINTKENRQLLYKYLSKFFNPEKAQSLIKEHNQKGTLWTHGGLAYSLGKRSIEFFSMYFLQDTFVPKPDNQARNLSPTHYEVWELLEQCLIKDEFDKVVLCLPRGFAKSTIVTYATVIHQGVYNTPIGFYQMVIGKTEADAQQFIFDVRYEC</sequence>
<dbReference type="EMBL" id="JAGGKT010000036">
    <property type="protein sequence ID" value="MBP1935011.1"/>
    <property type="molecule type" value="Genomic_DNA"/>
</dbReference>
<evidence type="ECO:0000313" key="2">
    <source>
        <dbReference type="Proteomes" id="UP001519343"/>
    </source>
</evidence>
<dbReference type="Proteomes" id="UP001519343">
    <property type="component" value="Unassembled WGS sequence"/>
</dbReference>
<evidence type="ECO:0000313" key="1">
    <source>
        <dbReference type="EMBL" id="MBP1935011.1"/>
    </source>
</evidence>
<organism evidence="1 2">
    <name type="scientific">Ammoniphilus resinae</name>
    <dbReference type="NCBI Taxonomy" id="861532"/>
    <lineage>
        <taxon>Bacteria</taxon>
        <taxon>Bacillati</taxon>
        <taxon>Bacillota</taxon>
        <taxon>Bacilli</taxon>
        <taxon>Bacillales</taxon>
        <taxon>Paenibacillaceae</taxon>
        <taxon>Aneurinibacillus group</taxon>
        <taxon>Ammoniphilus</taxon>
    </lineage>
</organism>
<comment type="caution">
    <text evidence="1">The sequence shown here is derived from an EMBL/GenBank/DDBJ whole genome shotgun (WGS) entry which is preliminary data.</text>
</comment>
<reference evidence="1 2" key="1">
    <citation type="submission" date="2021-03" db="EMBL/GenBank/DDBJ databases">
        <title>Genomic Encyclopedia of Type Strains, Phase IV (KMG-IV): sequencing the most valuable type-strain genomes for metagenomic binning, comparative biology and taxonomic classification.</title>
        <authorList>
            <person name="Goeker M."/>
        </authorList>
    </citation>
    <scope>NUCLEOTIDE SEQUENCE [LARGE SCALE GENOMIC DNA]</scope>
    <source>
        <strain evidence="1 2">DSM 24738</strain>
    </source>
</reference>
<dbReference type="RefSeq" id="WP_209812975.1">
    <property type="nucleotide sequence ID" value="NZ_JAGGKT010000036.1"/>
</dbReference>